<evidence type="ECO:0000256" key="1">
    <source>
        <dbReference type="SAM" id="MobiDB-lite"/>
    </source>
</evidence>
<evidence type="ECO:0000313" key="3">
    <source>
        <dbReference type="Proteomes" id="UP001596223"/>
    </source>
</evidence>
<dbReference type="SUPFAM" id="SSF140453">
    <property type="entry name" value="EsxAB dimer-like"/>
    <property type="match status" value="1"/>
</dbReference>
<feature type="compositionally biased region" description="Low complexity" evidence="1">
    <location>
        <begin position="252"/>
        <end position="277"/>
    </location>
</feature>
<feature type="compositionally biased region" description="Low complexity" evidence="1">
    <location>
        <begin position="295"/>
        <end position="334"/>
    </location>
</feature>
<accession>A0ABW1JWA0</accession>
<feature type="compositionally biased region" description="Acidic residues" evidence="1">
    <location>
        <begin position="237"/>
        <end position="248"/>
    </location>
</feature>
<feature type="region of interest" description="Disordered" evidence="1">
    <location>
        <begin position="162"/>
        <end position="356"/>
    </location>
</feature>
<gene>
    <name evidence="2" type="ORF">ACFP3H_20590</name>
</gene>
<protein>
    <recommendedName>
        <fullName evidence="4">PPE domain-containing protein</fullName>
    </recommendedName>
</protein>
<proteinExistence type="predicted"/>
<dbReference type="EMBL" id="JBHSQN010000014">
    <property type="protein sequence ID" value="MFC6013460.1"/>
    <property type="molecule type" value="Genomic_DNA"/>
</dbReference>
<reference evidence="3" key="1">
    <citation type="journal article" date="2019" name="Int. J. Syst. Evol. Microbiol.">
        <title>The Global Catalogue of Microorganisms (GCM) 10K type strain sequencing project: providing services to taxonomists for standard genome sequencing and annotation.</title>
        <authorList>
            <consortium name="The Broad Institute Genomics Platform"/>
            <consortium name="The Broad Institute Genome Sequencing Center for Infectious Disease"/>
            <person name="Wu L."/>
            <person name="Ma J."/>
        </authorList>
    </citation>
    <scope>NUCLEOTIDE SEQUENCE [LARGE SCALE GENOMIC DNA]</scope>
    <source>
        <strain evidence="3">CCUG 36956</strain>
    </source>
</reference>
<organism evidence="2 3">
    <name type="scientific">Nocardia lasii</name>
    <dbReference type="NCBI Taxonomy" id="1616107"/>
    <lineage>
        <taxon>Bacteria</taxon>
        <taxon>Bacillati</taxon>
        <taxon>Actinomycetota</taxon>
        <taxon>Actinomycetes</taxon>
        <taxon>Mycobacteriales</taxon>
        <taxon>Nocardiaceae</taxon>
        <taxon>Nocardia</taxon>
    </lineage>
</organism>
<name>A0ABW1JWA0_9NOCA</name>
<dbReference type="RefSeq" id="WP_378608462.1">
    <property type="nucleotide sequence ID" value="NZ_JBHSQN010000014.1"/>
</dbReference>
<keyword evidence="3" id="KW-1185">Reference proteome</keyword>
<dbReference type="InterPro" id="IPR036689">
    <property type="entry name" value="ESAT-6-like_sf"/>
</dbReference>
<sequence length="398" mass="40350">MTGTEGPQIPPTTEHPQNWSHQDILTAFEQIATEPANGAATKYRESGVLWTQAVERFRQRMEVTIASAWEGNSATASINAIRRYTADADKLTPAFTAMSTQVTAAAASAVNTKSWLPGEFDPGFLDSMPWNKAVVRGKREEAESEAREVMDNKYVTPFAGTDTAIPVLPRPANPTQEQADSGAGPLGSRADGGGQPTNPGSTTQPQQQLTEPDGTLETPAEDTESEDPTATTPSSENGDEVASDDTDQVTDSPSTSPAATSPSATNPSAAIPAAPSPGAGGLPGGGANLGGGSPSTGTPIAGTPIPGSSPSSPLAATSSAGGTTGSARGTSGMPGMMGGGAGAGRGKDDQSEHSIPEYLITAANSEELIGDRGFVIEGGVLGSQYPSANPPRESASDV</sequence>
<feature type="compositionally biased region" description="Polar residues" evidence="1">
    <location>
        <begin position="196"/>
        <end position="210"/>
    </location>
</feature>
<feature type="compositionally biased region" description="Gly residues" evidence="1">
    <location>
        <begin position="278"/>
        <end position="294"/>
    </location>
</feature>
<dbReference type="Proteomes" id="UP001596223">
    <property type="component" value="Unassembled WGS sequence"/>
</dbReference>
<evidence type="ECO:0008006" key="4">
    <source>
        <dbReference type="Google" id="ProtNLM"/>
    </source>
</evidence>
<comment type="caution">
    <text evidence="2">The sequence shown here is derived from an EMBL/GenBank/DDBJ whole genome shotgun (WGS) entry which is preliminary data.</text>
</comment>
<evidence type="ECO:0000313" key="2">
    <source>
        <dbReference type="EMBL" id="MFC6013460.1"/>
    </source>
</evidence>
<feature type="compositionally biased region" description="Gly residues" evidence="1">
    <location>
        <begin position="335"/>
        <end position="344"/>
    </location>
</feature>
<feature type="compositionally biased region" description="Basic and acidic residues" evidence="1">
    <location>
        <begin position="345"/>
        <end position="355"/>
    </location>
</feature>